<dbReference type="GO" id="GO:0000155">
    <property type="term" value="F:phosphorelay sensor kinase activity"/>
    <property type="evidence" value="ECO:0007669"/>
    <property type="project" value="InterPro"/>
</dbReference>
<dbReference type="SUPFAM" id="SSF47384">
    <property type="entry name" value="Homodimeric domain of signal transducing histidine kinase"/>
    <property type="match status" value="1"/>
</dbReference>
<dbReference type="AlphaFoldDB" id="A0A1X3G746"/>
<dbReference type="EMBL" id="NAFI01000127">
    <property type="protein sequence ID" value="OSJ18594.1"/>
    <property type="molecule type" value="Genomic_DNA"/>
</dbReference>
<dbReference type="SUPFAM" id="SSF55874">
    <property type="entry name" value="ATPase domain of HSP90 chaperone/DNA topoisomerase II/histidine kinase"/>
    <property type="match status" value="1"/>
</dbReference>
<comment type="caution">
    <text evidence="10">The sequence shown here is derived from an EMBL/GenBank/DDBJ whole genome shotgun (WGS) entry which is preliminary data.</text>
</comment>
<evidence type="ECO:0000256" key="3">
    <source>
        <dbReference type="ARBA" id="ARBA00022553"/>
    </source>
</evidence>
<evidence type="ECO:0000313" key="11">
    <source>
        <dbReference type="Proteomes" id="UP000193553"/>
    </source>
</evidence>
<dbReference type="CDD" id="cd00075">
    <property type="entry name" value="HATPase"/>
    <property type="match status" value="1"/>
</dbReference>
<dbReference type="InterPro" id="IPR000014">
    <property type="entry name" value="PAS"/>
</dbReference>
<evidence type="ECO:0000259" key="9">
    <source>
        <dbReference type="PROSITE" id="PS50112"/>
    </source>
</evidence>
<reference evidence="10 11" key="1">
    <citation type="submission" date="2017-03" db="EMBL/GenBank/DDBJ databases">
        <title>Whole genome sequences of fourteen strains of Bradyrhizobium canariense and one strain of Bradyrhizobium japonicum isolated from Lupinus (Papilionoideae: Genisteae) species in Algeria.</title>
        <authorList>
            <person name="Crovadore J."/>
            <person name="Chekireb D."/>
            <person name="Brachmann A."/>
            <person name="Chablais R."/>
            <person name="Cochard B."/>
            <person name="Lefort F."/>
        </authorList>
    </citation>
    <scope>NUCLEOTIDE SEQUENCE [LARGE SCALE GENOMIC DNA]</scope>
    <source>
        <strain evidence="10 11">UBMA195</strain>
    </source>
</reference>
<evidence type="ECO:0000256" key="7">
    <source>
        <dbReference type="SAM" id="Coils"/>
    </source>
</evidence>
<evidence type="ECO:0000256" key="4">
    <source>
        <dbReference type="ARBA" id="ARBA00022679"/>
    </source>
</evidence>
<dbReference type="InterPro" id="IPR003594">
    <property type="entry name" value="HATPase_dom"/>
</dbReference>
<evidence type="ECO:0000256" key="2">
    <source>
        <dbReference type="ARBA" id="ARBA00012438"/>
    </source>
</evidence>
<dbReference type="RefSeq" id="WP_085357354.1">
    <property type="nucleotide sequence ID" value="NZ_NAFD01000136.1"/>
</dbReference>
<dbReference type="EC" id="2.7.13.3" evidence="2"/>
<feature type="domain" description="Histidine kinase" evidence="8">
    <location>
        <begin position="165"/>
        <end position="376"/>
    </location>
</feature>
<dbReference type="PROSITE" id="PS50109">
    <property type="entry name" value="HIS_KIN"/>
    <property type="match status" value="1"/>
</dbReference>
<keyword evidence="6" id="KW-0472">Membrane</keyword>
<dbReference type="Proteomes" id="UP000193553">
    <property type="component" value="Unassembled WGS sequence"/>
</dbReference>
<evidence type="ECO:0000259" key="8">
    <source>
        <dbReference type="PROSITE" id="PS50109"/>
    </source>
</evidence>
<accession>A0A1X3G746</accession>
<dbReference type="NCBIfam" id="TIGR00229">
    <property type="entry name" value="sensory_box"/>
    <property type="match status" value="1"/>
</dbReference>
<dbReference type="GO" id="GO:0007234">
    <property type="term" value="P:osmosensory signaling via phosphorelay pathway"/>
    <property type="evidence" value="ECO:0007669"/>
    <property type="project" value="TreeGrafter"/>
</dbReference>
<dbReference type="GO" id="GO:0030295">
    <property type="term" value="F:protein kinase activator activity"/>
    <property type="evidence" value="ECO:0007669"/>
    <property type="project" value="TreeGrafter"/>
</dbReference>
<dbReference type="Gene3D" id="3.30.565.10">
    <property type="entry name" value="Histidine kinase-like ATPase, C-terminal domain"/>
    <property type="match status" value="1"/>
</dbReference>
<dbReference type="InterPro" id="IPR004358">
    <property type="entry name" value="Sig_transdc_His_kin-like_C"/>
</dbReference>
<dbReference type="PANTHER" id="PTHR42878:SF13">
    <property type="entry name" value="HISTIDINE KINASE"/>
    <property type="match status" value="1"/>
</dbReference>
<dbReference type="CDD" id="cd00082">
    <property type="entry name" value="HisKA"/>
    <property type="match status" value="1"/>
</dbReference>
<protein>
    <recommendedName>
        <fullName evidence="2">histidine kinase</fullName>
        <ecNumber evidence="2">2.7.13.3</ecNumber>
    </recommendedName>
</protein>
<evidence type="ECO:0000256" key="1">
    <source>
        <dbReference type="ARBA" id="ARBA00000085"/>
    </source>
</evidence>
<keyword evidence="4" id="KW-0808">Transferase</keyword>
<dbReference type="InterPro" id="IPR036890">
    <property type="entry name" value="HATPase_C_sf"/>
</dbReference>
<dbReference type="PANTHER" id="PTHR42878">
    <property type="entry name" value="TWO-COMPONENT HISTIDINE KINASE"/>
    <property type="match status" value="1"/>
</dbReference>
<name>A0A1X3G746_9BRAD</name>
<organism evidence="10 11">
    <name type="scientific">Bradyrhizobium canariense</name>
    <dbReference type="NCBI Taxonomy" id="255045"/>
    <lineage>
        <taxon>Bacteria</taxon>
        <taxon>Pseudomonadati</taxon>
        <taxon>Pseudomonadota</taxon>
        <taxon>Alphaproteobacteria</taxon>
        <taxon>Hyphomicrobiales</taxon>
        <taxon>Nitrobacteraceae</taxon>
        <taxon>Bradyrhizobium</taxon>
    </lineage>
</organism>
<dbReference type="GO" id="GO:0016020">
    <property type="term" value="C:membrane"/>
    <property type="evidence" value="ECO:0007669"/>
    <property type="project" value="UniProtKB-SubCell"/>
</dbReference>
<dbReference type="Pfam" id="PF13426">
    <property type="entry name" value="PAS_9"/>
    <property type="match status" value="1"/>
</dbReference>
<dbReference type="Gene3D" id="1.10.287.130">
    <property type="match status" value="1"/>
</dbReference>
<proteinExistence type="predicted"/>
<keyword evidence="3" id="KW-0597">Phosphoprotein</keyword>
<dbReference type="PRINTS" id="PR00344">
    <property type="entry name" value="BCTRLSENSOR"/>
</dbReference>
<sequence>MNNNYPADSDFEDLYENAPCGYLSVRPDGRIDRANRTLAGWMGYQPDDLPGMRLSDLLNMAGRIFLETHVAPLLRMQGFFDEFALDLLTKSGARLPAIANARERRTDADALLFTRLTIMRATDRRRYERELIDARKESDELKSALEERLQQERANAELREQFIAVLGHDLRNPLASIAAGARLMLKAKTPEDALRLEAMMQSSVGRMAKMIESVMDLARGRLGGGISLSKSITAIEPVLDQVVAELTAAHPERRIETSFEVETPVFCDPARIAQLFSNLLGNAISHGAPDQPVRVQATAKAEMFELSVANGGAAIPEEARTRLFQPFYRGKAHGPSQGLGLGLYIASEIAKAHGGSIGVDSTDTETKFTLRMPLEGDGSLRPHSAP</sequence>
<dbReference type="InterPro" id="IPR003661">
    <property type="entry name" value="HisK_dim/P_dom"/>
</dbReference>
<dbReference type="SMART" id="SM00387">
    <property type="entry name" value="HATPase_c"/>
    <property type="match status" value="1"/>
</dbReference>
<dbReference type="InterPro" id="IPR036097">
    <property type="entry name" value="HisK_dim/P_sf"/>
</dbReference>
<evidence type="ECO:0000256" key="6">
    <source>
        <dbReference type="ARBA" id="ARBA00023136"/>
    </source>
</evidence>
<dbReference type="PROSITE" id="PS50112">
    <property type="entry name" value="PAS"/>
    <property type="match status" value="1"/>
</dbReference>
<keyword evidence="7" id="KW-0175">Coiled coil</keyword>
<dbReference type="InterPro" id="IPR035965">
    <property type="entry name" value="PAS-like_dom_sf"/>
</dbReference>
<dbReference type="OrthoDB" id="9795133at2"/>
<dbReference type="Gene3D" id="3.30.450.20">
    <property type="entry name" value="PAS domain"/>
    <property type="match status" value="1"/>
</dbReference>
<dbReference type="InterPro" id="IPR050351">
    <property type="entry name" value="BphY/WalK/GraS-like"/>
</dbReference>
<evidence type="ECO:0000256" key="5">
    <source>
        <dbReference type="ARBA" id="ARBA00022777"/>
    </source>
</evidence>
<evidence type="ECO:0000313" key="10">
    <source>
        <dbReference type="EMBL" id="OSJ18594.1"/>
    </source>
</evidence>
<keyword evidence="5 10" id="KW-0418">Kinase</keyword>
<gene>
    <name evidence="10" type="ORF">BSZ18_02000</name>
</gene>
<dbReference type="SUPFAM" id="SSF55785">
    <property type="entry name" value="PYP-like sensor domain (PAS domain)"/>
    <property type="match status" value="1"/>
</dbReference>
<dbReference type="CDD" id="cd00130">
    <property type="entry name" value="PAS"/>
    <property type="match status" value="1"/>
</dbReference>
<dbReference type="SMART" id="SM00388">
    <property type="entry name" value="HisKA"/>
    <property type="match status" value="1"/>
</dbReference>
<dbReference type="InterPro" id="IPR005467">
    <property type="entry name" value="His_kinase_dom"/>
</dbReference>
<dbReference type="Pfam" id="PF00512">
    <property type="entry name" value="HisKA"/>
    <property type="match status" value="1"/>
</dbReference>
<comment type="catalytic activity">
    <reaction evidence="1">
        <text>ATP + protein L-histidine = ADP + protein N-phospho-L-histidine.</text>
        <dbReference type="EC" id="2.7.13.3"/>
    </reaction>
</comment>
<dbReference type="GO" id="GO:0000156">
    <property type="term" value="F:phosphorelay response regulator activity"/>
    <property type="evidence" value="ECO:0007669"/>
    <property type="project" value="TreeGrafter"/>
</dbReference>
<feature type="coiled-coil region" evidence="7">
    <location>
        <begin position="124"/>
        <end position="161"/>
    </location>
</feature>
<feature type="domain" description="PAS" evidence="9">
    <location>
        <begin position="7"/>
        <end position="51"/>
    </location>
</feature>
<dbReference type="SMART" id="SM00091">
    <property type="entry name" value="PAS"/>
    <property type="match status" value="1"/>
</dbReference>
<dbReference type="Pfam" id="PF02518">
    <property type="entry name" value="HATPase_c"/>
    <property type="match status" value="1"/>
</dbReference>